<gene>
    <name evidence="2" type="ORF">SAMN05421541_102302</name>
</gene>
<dbReference type="SUPFAM" id="SSF55469">
    <property type="entry name" value="FMN-dependent nitroreductase-like"/>
    <property type="match status" value="1"/>
</dbReference>
<dbReference type="PANTHER" id="PTHR43745">
    <property type="entry name" value="NITROREDUCTASE MJ1384-RELATED"/>
    <property type="match status" value="1"/>
</dbReference>
<protein>
    <submittedName>
        <fullName evidence="2">SagB-type dehydrogenase domain-containing protein</fullName>
    </submittedName>
</protein>
<dbReference type="STRING" id="35752.SAMN05421541_102302"/>
<dbReference type="InterPro" id="IPR029479">
    <property type="entry name" value="Nitroreductase"/>
</dbReference>
<dbReference type="InterPro" id="IPR020051">
    <property type="entry name" value="SagB-type_dehydrogenase"/>
</dbReference>
<sequence length="488" mass="52305">MPSTTAVPTEPETGAIRRLPVREEYRFRERTTLSNGAGDAITVRYGRFQLHLERLGLGRRAMLLRLADEWLDDDAVQHLVATVEGENRILRAQVLLRRLVTHAWLRRRLSAGNRPLLEIDPQGLGASVLPPPARHRPGVRYRMSRLARIDADGDVLAALNPAHAVVVGCPDPRVAGLLATAAAQGCDVDRAAAVLGVSAPVAGRVLDELLGAGILEEPGAPAAPGVFWSPAELEVHHRSRVGRHALPVGGTYRFRDRLPAEPLRRAFPDAPAIDLPEPDLDAVAAAEPALTDVIRARRSIRAHDDACPITLDRLAEFLYRVQATRPAGQHDGIEVGHRPYPGGGGLYELEIYPLVLSCAGLPAGLYHYDGTAHQLRLLAPAGPLTERMAGYARAAAAMAGPPQVLLVITARVGRLMWKYEGIGYPMILKHSGVLTELMYLVATAMGLAPCALGSGDSAAFAELSGVDPLAEPAVADFALGSAPPREPR</sequence>
<evidence type="ECO:0000313" key="3">
    <source>
        <dbReference type="Proteomes" id="UP000199645"/>
    </source>
</evidence>
<organism evidence="2 3">
    <name type="scientific">Actinoplanes philippinensis</name>
    <dbReference type="NCBI Taxonomy" id="35752"/>
    <lineage>
        <taxon>Bacteria</taxon>
        <taxon>Bacillati</taxon>
        <taxon>Actinomycetota</taxon>
        <taxon>Actinomycetes</taxon>
        <taxon>Micromonosporales</taxon>
        <taxon>Micromonosporaceae</taxon>
        <taxon>Actinoplanes</taxon>
    </lineage>
</organism>
<proteinExistence type="predicted"/>
<dbReference type="GO" id="GO:0016491">
    <property type="term" value="F:oxidoreductase activity"/>
    <property type="evidence" value="ECO:0007669"/>
    <property type="project" value="InterPro"/>
</dbReference>
<dbReference type="InterPro" id="IPR052544">
    <property type="entry name" value="Bacteriocin_Proc_Enz"/>
</dbReference>
<name>A0A1I2BGL0_9ACTN</name>
<feature type="domain" description="Nitroreductase" evidence="1">
    <location>
        <begin position="294"/>
        <end position="472"/>
    </location>
</feature>
<dbReference type="OrthoDB" id="3723182at2"/>
<dbReference type="CDD" id="cd02142">
    <property type="entry name" value="McbC_SagB-like_oxidoreductase"/>
    <property type="match status" value="1"/>
</dbReference>
<evidence type="ECO:0000259" key="1">
    <source>
        <dbReference type="Pfam" id="PF00881"/>
    </source>
</evidence>
<dbReference type="PANTHER" id="PTHR43745:SF2">
    <property type="entry name" value="NITROREDUCTASE MJ1384-RELATED"/>
    <property type="match status" value="1"/>
</dbReference>
<keyword evidence="3" id="KW-1185">Reference proteome</keyword>
<dbReference type="Gene3D" id="3.40.109.10">
    <property type="entry name" value="NADH Oxidase"/>
    <property type="match status" value="1"/>
</dbReference>
<reference evidence="2 3" key="1">
    <citation type="submission" date="2016-10" db="EMBL/GenBank/DDBJ databases">
        <authorList>
            <person name="de Groot N.N."/>
        </authorList>
    </citation>
    <scope>NUCLEOTIDE SEQUENCE [LARGE SCALE GENOMIC DNA]</scope>
    <source>
        <strain evidence="2 3">DSM 43019</strain>
    </source>
</reference>
<dbReference type="EMBL" id="FONV01000002">
    <property type="protein sequence ID" value="SFE54978.1"/>
    <property type="molecule type" value="Genomic_DNA"/>
</dbReference>
<dbReference type="RefSeq" id="WP_143133623.1">
    <property type="nucleotide sequence ID" value="NZ_BOMT01000017.1"/>
</dbReference>
<dbReference type="NCBIfam" id="TIGR03605">
    <property type="entry name" value="antibiot_sagB"/>
    <property type="match status" value="1"/>
</dbReference>
<dbReference type="AlphaFoldDB" id="A0A1I2BGL0"/>
<dbReference type="InterPro" id="IPR000415">
    <property type="entry name" value="Nitroreductase-like"/>
</dbReference>
<evidence type="ECO:0000313" key="2">
    <source>
        <dbReference type="EMBL" id="SFE54978.1"/>
    </source>
</evidence>
<accession>A0A1I2BGL0</accession>
<dbReference type="Pfam" id="PF00881">
    <property type="entry name" value="Nitroreductase"/>
    <property type="match status" value="1"/>
</dbReference>
<dbReference type="Proteomes" id="UP000199645">
    <property type="component" value="Unassembled WGS sequence"/>
</dbReference>